<dbReference type="PANTHER" id="PTHR33376">
    <property type="match status" value="1"/>
</dbReference>
<dbReference type="Pfam" id="PF03480">
    <property type="entry name" value="DctP"/>
    <property type="match status" value="1"/>
</dbReference>
<gene>
    <name evidence="4" type="ORF">METZ01_LOCUS195093</name>
</gene>
<keyword evidence="3" id="KW-0732">Signal</keyword>
<dbReference type="NCBIfam" id="NF037995">
    <property type="entry name" value="TRAP_S1"/>
    <property type="match status" value="1"/>
</dbReference>
<evidence type="ECO:0000256" key="1">
    <source>
        <dbReference type="ARBA" id="ARBA00009023"/>
    </source>
</evidence>
<dbReference type="EMBL" id="UINC01041243">
    <property type="protein sequence ID" value="SVB42239.1"/>
    <property type="molecule type" value="Genomic_DNA"/>
</dbReference>
<dbReference type="InterPro" id="IPR038404">
    <property type="entry name" value="TRAP_DctP_sf"/>
</dbReference>
<evidence type="ECO:0000256" key="2">
    <source>
        <dbReference type="ARBA" id="ARBA00022448"/>
    </source>
</evidence>
<accession>A0A382DVR2</accession>
<reference evidence="4" key="1">
    <citation type="submission" date="2018-05" db="EMBL/GenBank/DDBJ databases">
        <authorList>
            <person name="Lanie J.A."/>
            <person name="Ng W.-L."/>
            <person name="Kazmierczak K.M."/>
            <person name="Andrzejewski T.M."/>
            <person name="Davidsen T.M."/>
            <person name="Wayne K.J."/>
            <person name="Tettelin H."/>
            <person name="Glass J.I."/>
            <person name="Rusch D."/>
            <person name="Podicherti R."/>
            <person name="Tsui H.-C.T."/>
            <person name="Winkler M.E."/>
        </authorList>
    </citation>
    <scope>NUCLEOTIDE SEQUENCE</scope>
</reference>
<evidence type="ECO:0000313" key="4">
    <source>
        <dbReference type="EMBL" id="SVB42239.1"/>
    </source>
</evidence>
<comment type="similarity">
    <text evidence="1">Belongs to the bacterial solute-binding protein 7 family.</text>
</comment>
<sequence length="346" mass="38828">MSRRGFLKASALISLSATSKGLGVSIAKAQEGIPVGTTSKPIRIIMGGYGPPTTSFSLALKRIGDRLTNKFGDMVDVKYVYNILDLGYQGLDILWLVENGMLTLGYQSSSYMTERVPDLGLVDLPFLFSDSSSARAAMDGELGKTLTARIEEKMNYRILGYFENGLRHISNRIRPIQTPDDLKGLQMRVLPSKVHLRTFELLGATPEILDLSEAIARIKADTLDAQENPFANTVTYGVHNFHQYHTATNHFYISRPIFLHRQSYDGWPEALQVEMRAAIKDAVDFQRQLKEKEELEAAEEIQKAGGEILELTPDQMNEFVEAIKPVYSEAREKYSSELLQLVDLKF</sequence>
<dbReference type="PANTHER" id="PTHR33376:SF7">
    <property type="entry name" value="C4-DICARBOXYLATE-BINDING PROTEIN DCTB"/>
    <property type="match status" value="1"/>
</dbReference>
<proteinExistence type="inferred from homology"/>
<organism evidence="4">
    <name type="scientific">marine metagenome</name>
    <dbReference type="NCBI Taxonomy" id="408172"/>
    <lineage>
        <taxon>unclassified sequences</taxon>
        <taxon>metagenomes</taxon>
        <taxon>ecological metagenomes</taxon>
    </lineage>
</organism>
<dbReference type="InterPro" id="IPR018389">
    <property type="entry name" value="DctP_fam"/>
</dbReference>
<protein>
    <submittedName>
        <fullName evidence="4">Uncharacterized protein</fullName>
    </submittedName>
</protein>
<dbReference type="Gene3D" id="3.40.190.170">
    <property type="entry name" value="Bacterial extracellular solute-binding protein, family 7"/>
    <property type="match status" value="1"/>
</dbReference>
<keyword evidence="2" id="KW-0813">Transport</keyword>
<dbReference type="AlphaFoldDB" id="A0A382DVR2"/>
<dbReference type="GO" id="GO:0055085">
    <property type="term" value="P:transmembrane transport"/>
    <property type="evidence" value="ECO:0007669"/>
    <property type="project" value="InterPro"/>
</dbReference>
<evidence type="ECO:0000256" key="3">
    <source>
        <dbReference type="ARBA" id="ARBA00022729"/>
    </source>
</evidence>
<name>A0A382DVR2_9ZZZZ</name>
<dbReference type="PROSITE" id="PS51318">
    <property type="entry name" value="TAT"/>
    <property type="match status" value="1"/>
</dbReference>
<dbReference type="CDD" id="cd13603">
    <property type="entry name" value="PBP2_TRAP_Siap_TeaA_like"/>
    <property type="match status" value="1"/>
</dbReference>
<dbReference type="InterPro" id="IPR006311">
    <property type="entry name" value="TAT_signal"/>
</dbReference>